<dbReference type="Gene3D" id="1.10.10.10">
    <property type="entry name" value="Winged helix-like DNA-binding domain superfamily/Winged helix DNA-binding domain"/>
    <property type="match status" value="1"/>
</dbReference>
<dbReference type="SUPFAM" id="SSF52172">
    <property type="entry name" value="CheY-like"/>
    <property type="match status" value="1"/>
</dbReference>
<evidence type="ECO:0000259" key="6">
    <source>
        <dbReference type="PROSITE" id="PS50110"/>
    </source>
</evidence>
<keyword evidence="1 4" id="KW-0597">Phosphoprotein</keyword>
<evidence type="ECO:0000313" key="8">
    <source>
        <dbReference type="EMBL" id="SHF28853.1"/>
    </source>
</evidence>
<dbReference type="PROSITE" id="PS51755">
    <property type="entry name" value="OMPR_PHOB"/>
    <property type="match status" value="1"/>
</dbReference>
<dbReference type="InterPro" id="IPR001867">
    <property type="entry name" value="OmpR/PhoB-type_DNA-bd"/>
</dbReference>
<name>A0A1M5AF32_9FLAO</name>
<dbReference type="GO" id="GO:0006355">
    <property type="term" value="P:regulation of DNA-templated transcription"/>
    <property type="evidence" value="ECO:0007669"/>
    <property type="project" value="InterPro"/>
</dbReference>
<dbReference type="STRING" id="1124188.SAMN05444377_10645"/>
<dbReference type="Gene3D" id="3.40.50.2300">
    <property type="match status" value="1"/>
</dbReference>
<dbReference type="CDD" id="cd00383">
    <property type="entry name" value="trans_reg_C"/>
    <property type="match status" value="1"/>
</dbReference>
<feature type="domain" description="Response regulatory" evidence="6">
    <location>
        <begin position="5"/>
        <end position="118"/>
    </location>
</feature>
<dbReference type="InterPro" id="IPR036388">
    <property type="entry name" value="WH-like_DNA-bd_sf"/>
</dbReference>
<dbReference type="SMART" id="SM00862">
    <property type="entry name" value="Trans_reg_C"/>
    <property type="match status" value="1"/>
</dbReference>
<dbReference type="GO" id="GO:0000976">
    <property type="term" value="F:transcription cis-regulatory region binding"/>
    <property type="evidence" value="ECO:0007669"/>
    <property type="project" value="TreeGrafter"/>
</dbReference>
<keyword evidence="9" id="KW-1185">Reference proteome</keyword>
<evidence type="ECO:0000313" key="9">
    <source>
        <dbReference type="Proteomes" id="UP000184147"/>
    </source>
</evidence>
<proteinExistence type="predicted"/>
<accession>A0A1M5AF32</accession>
<evidence type="ECO:0000256" key="1">
    <source>
        <dbReference type="ARBA" id="ARBA00022553"/>
    </source>
</evidence>
<dbReference type="SMART" id="SM00448">
    <property type="entry name" value="REC"/>
    <property type="match status" value="1"/>
</dbReference>
<evidence type="ECO:0000259" key="7">
    <source>
        <dbReference type="PROSITE" id="PS51755"/>
    </source>
</evidence>
<sequence>MHNFKILYAEDDETIAFLTKDHLENFYAVDHFADGTAALEGFLSNEYDLCILDIMMPKMDGFELAEAIRKKNQEIPIIFLSAKTLKEDRIRGLKIGADDYLVKPFSIEELMLKIDIFLRRSHKKTTPPPSPFYTVGTYQFDAANYRIFNDTETISLTQRESDLLKLFLDHKNQVLKREEILKALWGEDDYFMGRSLDVFISRLRKIFAGQEGITIENLHGIGFKFSSEA</sequence>
<evidence type="ECO:0000256" key="3">
    <source>
        <dbReference type="ARBA" id="ARBA00023125"/>
    </source>
</evidence>
<dbReference type="OrthoDB" id="9790442at2"/>
<dbReference type="GO" id="GO:0032993">
    <property type="term" value="C:protein-DNA complex"/>
    <property type="evidence" value="ECO:0007669"/>
    <property type="project" value="TreeGrafter"/>
</dbReference>
<organism evidence="8 9">
    <name type="scientific">Flavobacterium fontis</name>
    <dbReference type="NCBI Taxonomy" id="1124188"/>
    <lineage>
        <taxon>Bacteria</taxon>
        <taxon>Pseudomonadati</taxon>
        <taxon>Bacteroidota</taxon>
        <taxon>Flavobacteriia</taxon>
        <taxon>Flavobacteriales</taxon>
        <taxon>Flavobacteriaceae</taxon>
        <taxon>Flavobacterium</taxon>
    </lineage>
</organism>
<dbReference type="PANTHER" id="PTHR48111:SF40">
    <property type="entry name" value="PHOSPHATE REGULON TRANSCRIPTIONAL REGULATORY PROTEIN PHOB"/>
    <property type="match status" value="1"/>
</dbReference>
<dbReference type="GO" id="GO:0000156">
    <property type="term" value="F:phosphorelay response regulator activity"/>
    <property type="evidence" value="ECO:0007669"/>
    <property type="project" value="TreeGrafter"/>
</dbReference>
<dbReference type="Pfam" id="PF00486">
    <property type="entry name" value="Trans_reg_C"/>
    <property type="match status" value="1"/>
</dbReference>
<dbReference type="CDD" id="cd17574">
    <property type="entry name" value="REC_OmpR"/>
    <property type="match status" value="1"/>
</dbReference>
<feature type="domain" description="OmpR/PhoB-type" evidence="7">
    <location>
        <begin position="130"/>
        <end position="227"/>
    </location>
</feature>
<dbReference type="RefSeq" id="WP_073362790.1">
    <property type="nucleotide sequence ID" value="NZ_FQVQ01000006.1"/>
</dbReference>
<dbReference type="Pfam" id="PF00072">
    <property type="entry name" value="Response_reg"/>
    <property type="match status" value="1"/>
</dbReference>
<evidence type="ECO:0000256" key="4">
    <source>
        <dbReference type="PROSITE-ProRule" id="PRU00169"/>
    </source>
</evidence>
<reference evidence="8 9" key="1">
    <citation type="submission" date="2016-11" db="EMBL/GenBank/DDBJ databases">
        <authorList>
            <person name="Jaros S."/>
            <person name="Januszkiewicz K."/>
            <person name="Wedrychowicz H."/>
        </authorList>
    </citation>
    <scope>NUCLEOTIDE SEQUENCE [LARGE SCALE GENOMIC DNA]</scope>
    <source>
        <strain evidence="8 9">DSM 25660</strain>
    </source>
</reference>
<evidence type="ECO:0000256" key="2">
    <source>
        <dbReference type="ARBA" id="ARBA00023012"/>
    </source>
</evidence>
<dbReference type="AlphaFoldDB" id="A0A1M5AF32"/>
<dbReference type="PROSITE" id="PS50110">
    <property type="entry name" value="RESPONSE_REGULATORY"/>
    <property type="match status" value="1"/>
</dbReference>
<dbReference type="EMBL" id="FQVQ01000006">
    <property type="protein sequence ID" value="SHF28853.1"/>
    <property type="molecule type" value="Genomic_DNA"/>
</dbReference>
<keyword evidence="2" id="KW-0902">Two-component regulatory system</keyword>
<feature type="modified residue" description="4-aspartylphosphate" evidence="4">
    <location>
        <position position="53"/>
    </location>
</feature>
<gene>
    <name evidence="8" type="ORF">SAMN05444377_10645</name>
</gene>
<dbReference type="Proteomes" id="UP000184147">
    <property type="component" value="Unassembled WGS sequence"/>
</dbReference>
<keyword evidence="3 5" id="KW-0238">DNA-binding</keyword>
<protein>
    <submittedName>
        <fullName evidence="8">DNA-binding response regulator, OmpR family, contains REC and winged-helix (WHTH) domain</fullName>
    </submittedName>
</protein>
<dbReference type="InterPro" id="IPR011006">
    <property type="entry name" value="CheY-like_superfamily"/>
</dbReference>
<dbReference type="GO" id="GO:0005829">
    <property type="term" value="C:cytosol"/>
    <property type="evidence" value="ECO:0007669"/>
    <property type="project" value="TreeGrafter"/>
</dbReference>
<dbReference type="InterPro" id="IPR039420">
    <property type="entry name" value="WalR-like"/>
</dbReference>
<dbReference type="PANTHER" id="PTHR48111">
    <property type="entry name" value="REGULATOR OF RPOS"/>
    <property type="match status" value="1"/>
</dbReference>
<dbReference type="InterPro" id="IPR001789">
    <property type="entry name" value="Sig_transdc_resp-reg_receiver"/>
</dbReference>
<feature type="DNA-binding region" description="OmpR/PhoB-type" evidence="5">
    <location>
        <begin position="130"/>
        <end position="227"/>
    </location>
</feature>
<evidence type="ECO:0000256" key="5">
    <source>
        <dbReference type="PROSITE-ProRule" id="PRU01091"/>
    </source>
</evidence>